<evidence type="ECO:0000259" key="2">
    <source>
        <dbReference type="PROSITE" id="PS50812"/>
    </source>
</evidence>
<dbReference type="Pfam" id="PF00855">
    <property type="entry name" value="PWWP"/>
    <property type="match status" value="1"/>
</dbReference>
<dbReference type="SUPFAM" id="SSF63748">
    <property type="entry name" value="Tudor/PWWP/MBT"/>
    <property type="match status" value="1"/>
</dbReference>
<dbReference type="Gene3D" id="2.30.30.140">
    <property type="match status" value="1"/>
</dbReference>
<feature type="compositionally biased region" description="Basic and acidic residues" evidence="1">
    <location>
        <begin position="200"/>
        <end position="217"/>
    </location>
</feature>
<sequence length="339" mass="37691">MCESQKGQATEGKSTAGSKIHDKNNGEGESAALQLEGEVSRGDLIWVKLHGNSWWPALVIDENSVSESSKPGNRSQGEVLVRLYGSHEYLYADPMKYYSEFKIILEQNNGSCYDILDKALEQDCSHRKSIKPKGQGSKSAANRRADASKDKKKLKPNSLHAEENARIKNPRRNGSNVLDKARSGTSEQDEIQKKLKRKSPSTDKQAKNKANEPERVQKKQKKNNQIVEKMEPNSRSAKEAIKQIAVQKKTPKSSTSKEQKRGKTSKQGEEQKKVKPDSPSSHGKKSRTSKQHKLSKEQTNSQSSEISSPENSPKSSARRMRVMQGLGLTAPPGSPFQKN</sequence>
<dbReference type="GeneID" id="111311314"/>
<name>A0A6P6ANH6_DURZI</name>
<reference evidence="4" key="1">
    <citation type="submission" date="2025-08" db="UniProtKB">
        <authorList>
            <consortium name="RefSeq"/>
        </authorList>
    </citation>
    <scope>IDENTIFICATION</scope>
    <source>
        <tissue evidence="4">Fruit stalk</tissue>
    </source>
</reference>
<feature type="compositionally biased region" description="Basic and acidic residues" evidence="1">
    <location>
        <begin position="228"/>
        <end position="241"/>
    </location>
</feature>
<feature type="compositionally biased region" description="Basic and acidic residues" evidence="1">
    <location>
        <begin position="255"/>
        <end position="276"/>
    </location>
</feature>
<dbReference type="AlphaFoldDB" id="A0A6P6ANH6"/>
<keyword evidence="3" id="KW-1185">Reference proteome</keyword>
<evidence type="ECO:0000313" key="4">
    <source>
        <dbReference type="RefSeq" id="XP_022766424.1"/>
    </source>
</evidence>
<feature type="region of interest" description="Disordered" evidence="1">
    <location>
        <begin position="126"/>
        <end position="339"/>
    </location>
</feature>
<protein>
    <submittedName>
        <fullName evidence="4">DNA (Cytosine-5)-methyltransferase 3B-like</fullName>
    </submittedName>
</protein>
<evidence type="ECO:0000313" key="3">
    <source>
        <dbReference type="Proteomes" id="UP000515121"/>
    </source>
</evidence>
<feature type="compositionally biased region" description="Low complexity" evidence="1">
    <location>
        <begin position="300"/>
        <end position="315"/>
    </location>
</feature>
<organism evidence="3 4">
    <name type="scientific">Durio zibethinus</name>
    <name type="common">Durian</name>
    <dbReference type="NCBI Taxonomy" id="66656"/>
    <lineage>
        <taxon>Eukaryota</taxon>
        <taxon>Viridiplantae</taxon>
        <taxon>Streptophyta</taxon>
        <taxon>Embryophyta</taxon>
        <taxon>Tracheophyta</taxon>
        <taxon>Spermatophyta</taxon>
        <taxon>Magnoliopsida</taxon>
        <taxon>eudicotyledons</taxon>
        <taxon>Gunneridae</taxon>
        <taxon>Pentapetalae</taxon>
        <taxon>rosids</taxon>
        <taxon>malvids</taxon>
        <taxon>Malvales</taxon>
        <taxon>Malvaceae</taxon>
        <taxon>Helicteroideae</taxon>
        <taxon>Durio</taxon>
    </lineage>
</organism>
<accession>A0A6P6ANH6</accession>
<dbReference type="InterPro" id="IPR000313">
    <property type="entry name" value="PWWP_dom"/>
</dbReference>
<dbReference type="OrthoDB" id="641149at2759"/>
<dbReference type="SMART" id="SM00293">
    <property type="entry name" value="PWWP"/>
    <property type="match status" value="1"/>
</dbReference>
<dbReference type="RefSeq" id="XP_022766424.1">
    <property type="nucleotide sequence ID" value="XM_022910689.1"/>
</dbReference>
<evidence type="ECO:0000256" key="1">
    <source>
        <dbReference type="SAM" id="MobiDB-lite"/>
    </source>
</evidence>
<gene>
    <name evidence="4" type="primary">LOC111311314</name>
</gene>
<dbReference type="PROSITE" id="PS50812">
    <property type="entry name" value="PWWP"/>
    <property type="match status" value="1"/>
</dbReference>
<feature type="region of interest" description="Disordered" evidence="1">
    <location>
        <begin position="1"/>
        <end position="30"/>
    </location>
</feature>
<feature type="domain" description="PWWP" evidence="2">
    <location>
        <begin position="41"/>
        <end position="103"/>
    </location>
</feature>
<feature type="compositionally biased region" description="Polar residues" evidence="1">
    <location>
        <begin position="1"/>
        <end position="17"/>
    </location>
</feature>
<proteinExistence type="predicted"/>
<dbReference type="KEGG" id="dzi:111311314"/>
<dbReference type="Proteomes" id="UP000515121">
    <property type="component" value="Unplaced"/>
</dbReference>
<feature type="compositionally biased region" description="Basic residues" evidence="1">
    <location>
        <begin position="282"/>
        <end position="293"/>
    </location>
</feature>
<dbReference type="CDD" id="cd05162">
    <property type="entry name" value="PWWP"/>
    <property type="match status" value="1"/>
</dbReference>